<evidence type="ECO:0000256" key="6">
    <source>
        <dbReference type="PROSITE-ProRule" id="PRU00175"/>
    </source>
</evidence>
<evidence type="ECO:0000256" key="5">
    <source>
        <dbReference type="ARBA" id="ARBA00022833"/>
    </source>
</evidence>
<dbReference type="GO" id="GO:0051726">
    <property type="term" value="P:regulation of cell cycle"/>
    <property type="evidence" value="ECO:0007669"/>
    <property type="project" value="TreeGrafter"/>
</dbReference>
<organism evidence="8 9">
    <name type="scientific">Mytilus coruscus</name>
    <name type="common">Sea mussel</name>
    <dbReference type="NCBI Taxonomy" id="42192"/>
    <lineage>
        <taxon>Eukaryota</taxon>
        <taxon>Metazoa</taxon>
        <taxon>Spiralia</taxon>
        <taxon>Lophotrochozoa</taxon>
        <taxon>Mollusca</taxon>
        <taxon>Bivalvia</taxon>
        <taxon>Autobranchia</taxon>
        <taxon>Pteriomorphia</taxon>
        <taxon>Mytilida</taxon>
        <taxon>Mytiloidea</taxon>
        <taxon>Mytilidae</taxon>
        <taxon>Mytilinae</taxon>
        <taxon>Mytilus</taxon>
    </lineage>
</organism>
<gene>
    <name evidence="8" type="ORF">MCOR_11262</name>
</gene>
<dbReference type="Pfam" id="PF13920">
    <property type="entry name" value="zf-C3HC4_3"/>
    <property type="match status" value="1"/>
</dbReference>
<dbReference type="PROSITE" id="PS50089">
    <property type="entry name" value="ZF_RING_2"/>
    <property type="match status" value="1"/>
</dbReference>
<evidence type="ECO:0000313" key="8">
    <source>
        <dbReference type="EMBL" id="CAC5373533.1"/>
    </source>
</evidence>
<keyword evidence="9" id="KW-1185">Reference proteome</keyword>
<dbReference type="GO" id="GO:0006915">
    <property type="term" value="P:apoptotic process"/>
    <property type="evidence" value="ECO:0007669"/>
    <property type="project" value="UniProtKB-KW"/>
</dbReference>
<evidence type="ECO:0000256" key="3">
    <source>
        <dbReference type="ARBA" id="ARBA00022723"/>
    </source>
</evidence>
<keyword evidence="5" id="KW-0862">Zinc</keyword>
<dbReference type="PANTHER" id="PTHR10044:SF139">
    <property type="entry name" value="DEATH-ASSOCIATED INHIBITOR OF APOPTOSIS 2"/>
    <property type="match status" value="1"/>
</dbReference>
<dbReference type="OrthoDB" id="297881at2759"/>
<comment type="similarity">
    <text evidence="1">Belongs to the IAP family.</text>
</comment>
<dbReference type="Proteomes" id="UP000507470">
    <property type="component" value="Unassembled WGS sequence"/>
</dbReference>
<dbReference type="InterPro" id="IPR001370">
    <property type="entry name" value="BIR_rpt"/>
</dbReference>
<dbReference type="InterPro" id="IPR050784">
    <property type="entry name" value="IAP"/>
</dbReference>
<evidence type="ECO:0000313" key="9">
    <source>
        <dbReference type="Proteomes" id="UP000507470"/>
    </source>
</evidence>
<dbReference type="GO" id="GO:0005737">
    <property type="term" value="C:cytoplasm"/>
    <property type="evidence" value="ECO:0007669"/>
    <property type="project" value="TreeGrafter"/>
</dbReference>
<dbReference type="Gene3D" id="1.10.533.10">
    <property type="entry name" value="Death Domain, Fas"/>
    <property type="match status" value="1"/>
</dbReference>
<dbReference type="GO" id="GO:0008270">
    <property type="term" value="F:zinc ion binding"/>
    <property type="evidence" value="ECO:0007669"/>
    <property type="project" value="UniProtKB-KW"/>
</dbReference>
<evidence type="ECO:0000256" key="4">
    <source>
        <dbReference type="ARBA" id="ARBA00022771"/>
    </source>
</evidence>
<dbReference type="InterPro" id="IPR011029">
    <property type="entry name" value="DEATH-like_dom_sf"/>
</dbReference>
<proteinExistence type="inferred from homology"/>
<reference evidence="8 9" key="1">
    <citation type="submission" date="2020-06" db="EMBL/GenBank/DDBJ databases">
        <authorList>
            <person name="Li R."/>
            <person name="Bekaert M."/>
        </authorList>
    </citation>
    <scope>NUCLEOTIDE SEQUENCE [LARGE SCALE GENOMIC DNA]</scope>
    <source>
        <strain evidence="9">wild</strain>
    </source>
</reference>
<feature type="domain" description="RING-type" evidence="7">
    <location>
        <begin position="383"/>
        <end position="418"/>
    </location>
</feature>
<dbReference type="CDD" id="cd00022">
    <property type="entry name" value="BIR"/>
    <property type="match status" value="2"/>
</dbReference>
<keyword evidence="4 6" id="KW-0863">Zinc-finger</keyword>
<dbReference type="AlphaFoldDB" id="A0A6J8ATQ1"/>
<evidence type="ECO:0000256" key="1">
    <source>
        <dbReference type="ARBA" id="ARBA00006672"/>
    </source>
</evidence>
<dbReference type="FunFam" id="1.10.1170.10:FF:000003">
    <property type="entry name" value="E3 ubiquitin-protein ligase XIAP"/>
    <property type="match status" value="1"/>
</dbReference>
<sequence>MIFELARLETYKSAPKTLRAWRIKLAKAGFFYTGNGHKCRCAFCGFSYNLWTEADDPEDIHGILKPDCPFLTDRCGTSNIPMHADEESLFQRRSQPFLTSSSGNYQSPAVFSHGHVSSSQTNTSAFVEGLMEDVNSLMMELMQYMPPRENEPSTNLSRLALEENDQRRNGQSNCTRTTSREANFLVKYPEYATSLARLHSFKNWPSHLEQSPEDLTSAGFFYTGKEDRCRCFFCGGGLTSWEPNDDPWIEHARWYPNCHFVRQCKGDNFIDIHMNRTSPNADVNNQHFDLTEDSRNSVTKLNDFNKQPAVQAVSEIGLDEWLVMKAYDFLQEDEKTGTIQKNGIDNEASEAAICPVDIVTIPTEASIRGLEQQSQNRRDQKLCTICMDEHISIVFLPCDHQACCANCAPVIRKCPICRTFIEGTLNA</sequence>
<dbReference type="PROSITE" id="PS50143">
    <property type="entry name" value="BIR_REPEAT_2"/>
    <property type="match status" value="2"/>
</dbReference>
<dbReference type="InterPro" id="IPR001841">
    <property type="entry name" value="Znf_RING"/>
</dbReference>
<evidence type="ECO:0000256" key="2">
    <source>
        <dbReference type="ARBA" id="ARBA00022703"/>
    </source>
</evidence>
<accession>A0A6J8ATQ1</accession>
<dbReference type="GO" id="GO:0005634">
    <property type="term" value="C:nucleus"/>
    <property type="evidence" value="ECO:0007669"/>
    <property type="project" value="TreeGrafter"/>
</dbReference>
<dbReference type="SUPFAM" id="SSF57924">
    <property type="entry name" value="Inhibitor of apoptosis (IAP) repeat"/>
    <property type="match status" value="2"/>
</dbReference>
<dbReference type="EMBL" id="CACVKT020001911">
    <property type="protein sequence ID" value="CAC5373533.1"/>
    <property type="molecule type" value="Genomic_DNA"/>
</dbReference>
<name>A0A6J8ATQ1_MYTCO</name>
<dbReference type="Gene3D" id="1.10.1170.10">
    <property type="entry name" value="Inhibitor Of Apoptosis Protein (2mihbC-IAP-1), Chain A"/>
    <property type="match status" value="3"/>
</dbReference>
<dbReference type="CDD" id="cd16510">
    <property type="entry name" value="RING-HC_IAPs"/>
    <property type="match status" value="1"/>
</dbReference>
<dbReference type="FunFam" id="1.10.1170.10:FF:000002">
    <property type="entry name" value="Baculoviral IAP repeat containing 7"/>
    <property type="match status" value="1"/>
</dbReference>
<dbReference type="PANTHER" id="PTHR10044">
    <property type="entry name" value="INHIBITOR OF APOPTOSIS"/>
    <property type="match status" value="1"/>
</dbReference>
<dbReference type="SMART" id="SM00238">
    <property type="entry name" value="BIR"/>
    <property type="match status" value="2"/>
</dbReference>
<keyword evidence="3" id="KW-0479">Metal-binding</keyword>
<dbReference type="Pfam" id="PF00653">
    <property type="entry name" value="BIR"/>
    <property type="match status" value="2"/>
</dbReference>
<keyword evidence="2" id="KW-0053">Apoptosis</keyword>
<protein>
    <submittedName>
        <fullName evidence="8">BIRC7_8</fullName>
    </submittedName>
</protein>
<evidence type="ECO:0000259" key="7">
    <source>
        <dbReference type="PROSITE" id="PS50089"/>
    </source>
</evidence>